<dbReference type="EMBL" id="FQUA01000007">
    <property type="protein sequence ID" value="SHE78800.1"/>
    <property type="molecule type" value="Genomic_DNA"/>
</dbReference>
<feature type="transmembrane region" description="Helical" evidence="7">
    <location>
        <begin position="223"/>
        <end position="242"/>
    </location>
</feature>
<dbReference type="HAMAP" id="MF_01147">
    <property type="entry name" value="Lgt"/>
    <property type="match status" value="1"/>
</dbReference>
<feature type="transmembrane region" description="Helical" evidence="7">
    <location>
        <begin position="28"/>
        <end position="47"/>
    </location>
</feature>
<reference evidence="10" key="2">
    <citation type="submission" date="2016-01" db="EMBL/GenBank/DDBJ databases">
        <authorList>
            <person name="Poehlein A."/>
            <person name="Schlien K."/>
            <person name="Gottschalk G."/>
            <person name="Buckel W."/>
            <person name="Daniel R."/>
        </authorList>
    </citation>
    <scope>NUCLEOTIDE SEQUENCE [LARGE SCALE GENOMIC DNA]</scope>
    <source>
        <strain evidence="10">X2</strain>
    </source>
</reference>
<evidence type="ECO:0000256" key="6">
    <source>
        <dbReference type="ARBA" id="ARBA00023136"/>
    </source>
</evidence>
<dbReference type="EC" id="2.5.1.145" evidence="7"/>
<dbReference type="PANTHER" id="PTHR30589:SF0">
    <property type="entry name" value="PHOSPHATIDYLGLYCEROL--PROLIPOPROTEIN DIACYLGLYCERYL TRANSFERASE"/>
    <property type="match status" value="1"/>
</dbReference>
<comment type="subcellular location">
    <subcellularLocation>
        <location evidence="7">Cell membrane</location>
        <topology evidence="7">Multi-pass membrane protein</topology>
    </subcellularLocation>
</comment>
<gene>
    <name evidence="7 8" type="primary">lgt</name>
    <name evidence="8" type="ORF">CPRO_04110</name>
    <name evidence="9" type="ORF">SAMN02745151_01795</name>
</gene>
<evidence type="ECO:0000256" key="1">
    <source>
        <dbReference type="ARBA" id="ARBA00007150"/>
    </source>
</evidence>
<keyword evidence="2 7" id="KW-1003">Cell membrane</keyword>
<dbReference type="GO" id="GO:0005886">
    <property type="term" value="C:plasma membrane"/>
    <property type="evidence" value="ECO:0007669"/>
    <property type="project" value="UniProtKB-SubCell"/>
</dbReference>
<dbReference type="EMBL" id="CP014223">
    <property type="protein sequence ID" value="AMJ40020.1"/>
    <property type="molecule type" value="Genomic_DNA"/>
</dbReference>
<dbReference type="PROSITE" id="PS01311">
    <property type="entry name" value="LGT"/>
    <property type="match status" value="1"/>
</dbReference>
<comment type="pathway">
    <text evidence="7">Protein modification; lipoprotein biosynthesis (diacylglyceryl transfer).</text>
</comment>
<organism evidence="9 11">
    <name type="scientific">Anaerotignum propionicum DSM 1682</name>
    <dbReference type="NCBI Taxonomy" id="991789"/>
    <lineage>
        <taxon>Bacteria</taxon>
        <taxon>Bacillati</taxon>
        <taxon>Bacillota</taxon>
        <taxon>Clostridia</taxon>
        <taxon>Lachnospirales</taxon>
        <taxon>Anaerotignaceae</taxon>
        <taxon>Anaerotignum</taxon>
    </lineage>
</organism>
<proteinExistence type="inferred from homology"/>
<reference evidence="9" key="4">
    <citation type="submission" date="2016-11" db="EMBL/GenBank/DDBJ databases">
        <authorList>
            <person name="Varghese N."/>
            <person name="Submissions S."/>
        </authorList>
    </citation>
    <scope>NUCLEOTIDE SEQUENCE</scope>
    <source>
        <strain evidence="9">DSM 1682</strain>
    </source>
</reference>
<dbReference type="OrthoDB" id="871140at2"/>
<evidence type="ECO:0000256" key="3">
    <source>
        <dbReference type="ARBA" id="ARBA00022679"/>
    </source>
</evidence>
<evidence type="ECO:0000256" key="4">
    <source>
        <dbReference type="ARBA" id="ARBA00022692"/>
    </source>
</evidence>
<reference evidence="8 10" key="1">
    <citation type="journal article" date="2016" name="Genome Announc.">
        <title>Complete Genome Sequence of the Amino Acid-Fermenting Clostridium propionicum X2 (DSM 1682).</title>
        <authorList>
            <person name="Poehlein A."/>
            <person name="Schlien K."/>
            <person name="Chowdhury N.P."/>
            <person name="Gottschalk G."/>
            <person name="Buckel W."/>
            <person name="Daniel R."/>
        </authorList>
    </citation>
    <scope>NUCLEOTIDE SEQUENCE [LARGE SCALE GENOMIC DNA]</scope>
    <source>
        <strain evidence="8 10">X2</strain>
    </source>
</reference>
<feature type="transmembrane region" description="Helical" evidence="7">
    <location>
        <begin position="59"/>
        <end position="82"/>
    </location>
</feature>
<keyword evidence="4 7" id="KW-0812">Transmembrane</keyword>
<dbReference type="GO" id="GO:0008961">
    <property type="term" value="F:phosphatidylglycerol-prolipoprotein diacylglyceryl transferase activity"/>
    <property type="evidence" value="ECO:0007669"/>
    <property type="project" value="UniProtKB-UniRule"/>
</dbReference>
<dbReference type="RefSeq" id="WP_066053597.1">
    <property type="nucleotide sequence ID" value="NZ_CP014223.1"/>
</dbReference>
<dbReference type="KEGG" id="cpro:CPRO_04110"/>
<feature type="transmembrane region" description="Helical" evidence="7">
    <location>
        <begin position="102"/>
        <end position="119"/>
    </location>
</feature>
<evidence type="ECO:0000313" key="11">
    <source>
        <dbReference type="Proteomes" id="UP000184204"/>
    </source>
</evidence>
<reference evidence="11" key="3">
    <citation type="submission" date="2016-11" db="EMBL/GenBank/DDBJ databases">
        <authorList>
            <person name="Jaros S."/>
            <person name="Januszkiewicz K."/>
            <person name="Wedrychowicz H."/>
        </authorList>
    </citation>
    <scope>NUCLEOTIDE SEQUENCE [LARGE SCALE GENOMIC DNA]</scope>
    <source>
        <strain evidence="11">DSM 1682</strain>
    </source>
</reference>
<sequence>MPEIWFPHLGIEINHLNRVAFTIFGKEVYWYGIFIGTAVLLGLLLAMHEAKRTGQDPDTYLDFALYALVFAIICARLYYVAFSWDNYKDNLIKIFATREGGLAIYGGVIGGVLTALVYSKIKKINFWQLADTAAPSLVLGQVLGRWGNFFNREAFGDFTNNLFAMRYQLSQVRLGDISDNTLSQLQMVNGVEYIQVHPTFLYESLWNLGVLALLIFVSRRKKFHGEIAGLYFLGYGLGRVWIEGLRTDQLRWGGFAVSQVLSAIFIVAAAAFLVWKGRQEKLVLKSMEGENSVENEEKQED</sequence>
<comment type="similarity">
    <text evidence="1 7">Belongs to the Lgt family.</text>
</comment>
<accession>A0A0X8VC30</accession>
<dbReference type="Pfam" id="PF01790">
    <property type="entry name" value="LGT"/>
    <property type="match status" value="1"/>
</dbReference>
<evidence type="ECO:0000313" key="8">
    <source>
        <dbReference type="EMBL" id="AMJ40020.1"/>
    </source>
</evidence>
<dbReference type="PANTHER" id="PTHR30589">
    <property type="entry name" value="PROLIPOPROTEIN DIACYLGLYCERYL TRANSFERASE"/>
    <property type="match status" value="1"/>
</dbReference>
<protein>
    <recommendedName>
        <fullName evidence="7">Phosphatidylglycerol--prolipoprotein diacylglyceryl transferase</fullName>
        <ecNumber evidence="7">2.5.1.145</ecNumber>
    </recommendedName>
</protein>
<dbReference type="AlphaFoldDB" id="A0A0X8VC30"/>
<evidence type="ECO:0000256" key="2">
    <source>
        <dbReference type="ARBA" id="ARBA00022475"/>
    </source>
</evidence>
<dbReference type="InterPro" id="IPR001640">
    <property type="entry name" value="Lgt"/>
</dbReference>
<dbReference type="Proteomes" id="UP000184204">
    <property type="component" value="Unassembled WGS sequence"/>
</dbReference>
<keyword evidence="6 7" id="KW-0472">Membrane</keyword>
<feature type="transmembrane region" description="Helical" evidence="7">
    <location>
        <begin position="254"/>
        <end position="275"/>
    </location>
</feature>
<keyword evidence="8" id="KW-0328">Glycosyltransferase</keyword>
<dbReference type="GO" id="GO:0042158">
    <property type="term" value="P:lipoprotein biosynthetic process"/>
    <property type="evidence" value="ECO:0007669"/>
    <property type="project" value="UniProtKB-UniRule"/>
</dbReference>
<evidence type="ECO:0000313" key="9">
    <source>
        <dbReference type="EMBL" id="SHE78800.1"/>
    </source>
</evidence>
<feature type="binding site" evidence="7">
    <location>
        <position position="145"/>
    </location>
    <ligand>
        <name>a 1,2-diacyl-sn-glycero-3-phospho-(1'-sn-glycerol)</name>
        <dbReference type="ChEBI" id="CHEBI:64716"/>
    </ligand>
</feature>
<dbReference type="NCBIfam" id="TIGR00544">
    <property type="entry name" value="lgt"/>
    <property type="match status" value="1"/>
</dbReference>
<evidence type="ECO:0000256" key="7">
    <source>
        <dbReference type="HAMAP-Rule" id="MF_01147"/>
    </source>
</evidence>
<evidence type="ECO:0000313" key="10">
    <source>
        <dbReference type="Proteomes" id="UP000068026"/>
    </source>
</evidence>
<keyword evidence="10" id="KW-1185">Reference proteome</keyword>
<name>A0A0X8VC30_ANAPI</name>
<comment type="function">
    <text evidence="7">Catalyzes the transfer of the diacylglyceryl group from phosphatidylglycerol to the sulfhydryl group of the N-terminal cysteine of a prolipoprotein, the first step in the formation of mature lipoproteins.</text>
</comment>
<dbReference type="Proteomes" id="UP000068026">
    <property type="component" value="Chromosome"/>
</dbReference>
<keyword evidence="5 7" id="KW-1133">Transmembrane helix</keyword>
<evidence type="ECO:0000256" key="5">
    <source>
        <dbReference type="ARBA" id="ARBA00022989"/>
    </source>
</evidence>
<keyword evidence="3 7" id="KW-0808">Transferase</keyword>
<comment type="catalytic activity">
    <reaction evidence="7">
        <text>L-cysteinyl-[prolipoprotein] + a 1,2-diacyl-sn-glycero-3-phospho-(1'-sn-glycerol) = an S-1,2-diacyl-sn-glyceryl-L-cysteinyl-[prolipoprotein] + sn-glycerol 1-phosphate + H(+)</text>
        <dbReference type="Rhea" id="RHEA:56712"/>
        <dbReference type="Rhea" id="RHEA-COMP:14679"/>
        <dbReference type="Rhea" id="RHEA-COMP:14680"/>
        <dbReference type="ChEBI" id="CHEBI:15378"/>
        <dbReference type="ChEBI" id="CHEBI:29950"/>
        <dbReference type="ChEBI" id="CHEBI:57685"/>
        <dbReference type="ChEBI" id="CHEBI:64716"/>
        <dbReference type="ChEBI" id="CHEBI:140658"/>
        <dbReference type="EC" id="2.5.1.145"/>
    </reaction>
</comment>